<keyword evidence="14" id="KW-1185">Reference proteome</keyword>
<name>A0A8H7QUW9_9FUNG</name>
<organism evidence="13 14">
    <name type="scientific">Mucor saturninus</name>
    <dbReference type="NCBI Taxonomy" id="64648"/>
    <lineage>
        <taxon>Eukaryota</taxon>
        <taxon>Fungi</taxon>
        <taxon>Fungi incertae sedis</taxon>
        <taxon>Mucoromycota</taxon>
        <taxon>Mucoromycotina</taxon>
        <taxon>Mucoromycetes</taxon>
        <taxon>Mucorales</taxon>
        <taxon>Mucorineae</taxon>
        <taxon>Mucoraceae</taxon>
        <taxon>Mucor</taxon>
    </lineage>
</organism>
<keyword evidence="10" id="KW-0961">Cell wall biogenesis/degradation</keyword>
<gene>
    <name evidence="13" type="ORF">INT47_011911</name>
</gene>
<dbReference type="AlphaFoldDB" id="A0A8H7QUW9"/>
<dbReference type="PANTHER" id="PTHR31736:SF19">
    <property type="entry name" value="PECTIN LYASE SUPERFAMILY PROTEIN-RELATED"/>
    <property type="match status" value="1"/>
</dbReference>
<reference evidence="13" key="1">
    <citation type="submission" date="2020-12" db="EMBL/GenBank/DDBJ databases">
        <title>Metabolic potential, ecology and presence of endohyphal bacteria is reflected in genomic diversity of Mucoromycotina.</title>
        <authorList>
            <person name="Muszewska A."/>
            <person name="Okrasinska A."/>
            <person name="Steczkiewicz K."/>
            <person name="Drgas O."/>
            <person name="Orlowska M."/>
            <person name="Perlinska-Lenart U."/>
            <person name="Aleksandrzak-Piekarczyk T."/>
            <person name="Szatraj K."/>
            <person name="Zielenkiewicz U."/>
            <person name="Pilsyk S."/>
            <person name="Malc E."/>
            <person name="Mieczkowski P."/>
            <person name="Kruszewska J.S."/>
            <person name="Biernat P."/>
            <person name="Pawlowska J."/>
        </authorList>
    </citation>
    <scope>NUCLEOTIDE SEQUENCE</scope>
    <source>
        <strain evidence="13">WA0000017839</strain>
    </source>
</reference>
<dbReference type="GO" id="GO:0046576">
    <property type="term" value="F:rhamnogalacturonan alpha-L-rhamnopyranosyl-(1-&gt;4)-alpha-D-galactopyranosyluronide lyase activity"/>
    <property type="evidence" value="ECO:0007669"/>
    <property type="project" value="UniProtKB-ARBA"/>
</dbReference>
<dbReference type="SUPFAM" id="SSF51126">
    <property type="entry name" value="Pectin lyase-like"/>
    <property type="match status" value="1"/>
</dbReference>
<evidence type="ECO:0000256" key="12">
    <source>
        <dbReference type="SAM" id="SignalP"/>
    </source>
</evidence>
<dbReference type="OrthoDB" id="187139at2759"/>
<keyword evidence="9 11" id="KW-0326">Glycosidase</keyword>
<accession>A0A8H7QUW9</accession>
<evidence type="ECO:0000256" key="9">
    <source>
        <dbReference type="ARBA" id="ARBA00023295"/>
    </source>
</evidence>
<dbReference type="Pfam" id="PF00295">
    <property type="entry name" value="Glyco_hydro_28"/>
    <property type="match status" value="1"/>
</dbReference>
<keyword evidence="6 11" id="KW-0378">Hydrolase</keyword>
<evidence type="ECO:0000256" key="4">
    <source>
        <dbReference type="ARBA" id="ARBA00022729"/>
    </source>
</evidence>
<dbReference type="Gene3D" id="2.160.20.10">
    <property type="entry name" value="Single-stranded right-handed beta-helix, Pectin lyase-like"/>
    <property type="match status" value="1"/>
</dbReference>
<evidence type="ECO:0000256" key="1">
    <source>
        <dbReference type="ARBA" id="ARBA00004613"/>
    </source>
</evidence>
<evidence type="ECO:0000256" key="11">
    <source>
        <dbReference type="RuleBase" id="RU361169"/>
    </source>
</evidence>
<dbReference type="GO" id="GO:0045490">
    <property type="term" value="P:pectin catabolic process"/>
    <property type="evidence" value="ECO:0007669"/>
    <property type="project" value="UniProtKB-ARBA"/>
</dbReference>
<protein>
    <recommendedName>
        <fullName evidence="15">Polygalacturonase</fullName>
    </recommendedName>
</protein>
<comment type="subcellular location">
    <subcellularLocation>
        <location evidence="1">Secreted</location>
    </subcellularLocation>
</comment>
<evidence type="ECO:0000313" key="13">
    <source>
        <dbReference type="EMBL" id="KAG2198076.1"/>
    </source>
</evidence>
<dbReference type="Proteomes" id="UP000603453">
    <property type="component" value="Unassembled WGS sequence"/>
</dbReference>
<evidence type="ECO:0008006" key="15">
    <source>
        <dbReference type="Google" id="ProtNLM"/>
    </source>
</evidence>
<dbReference type="InterPro" id="IPR000743">
    <property type="entry name" value="Glyco_hydro_28"/>
</dbReference>
<keyword evidence="8" id="KW-0325">Glycoprotein</keyword>
<dbReference type="PANTHER" id="PTHR31736">
    <property type="match status" value="1"/>
</dbReference>
<dbReference type="GO" id="GO:0004650">
    <property type="term" value="F:polygalacturonase activity"/>
    <property type="evidence" value="ECO:0007669"/>
    <property type="project" value="InterPro"/>
</dbReference>
<dbReference type="SMART" id="SM00710">
    <property type="entry name" value="PbH1"/>
    <property type="match status" value="6"/>
</dbReference>
<evidence type="ECO:0000256" key="5">
    <source>
        <dbReference type="ARBA" id="ARBA00022737"/>
    </source>
</evidence>
<sequence length="380" mass="39661">MVQFLSFGLSLIASLVLASSVTAGPTCVVAKSSSDDSITIAKAFNDCKNGGTVNFPKGTTYNMKSVLNIQGLKGVTVNFQGQINLPPFNKSFKGGNAYISIKGDHINFSGGGTIVGNGQTWWDIKDTTAPTVLRIGATNSDFGHFNILNSPRAHMGMTGSKNVVLHDVYLKTVSANSNLPKNTDALDVSSSSDIIFKDSNLFVGDDCTAINGGVTNMTISNVHCTGGHGFSVGSLGKGGATEYVKDVTVVNSICTNCQNGLRIKTWSGGKGSVQNVKFNNVQLINTDNPIIVTTHYCDKNQMSYCQKSDSSSLSISGVTVSGISGSASSAGKPIVNINCSSGSHCSNFSISGVTVKKAAKTPKNICTYLDNSGKIGVCSQ</sequence>
<keyword evidence="5" id="KW-0677">Repeat</keyword>
<dbReference type="EMBL" id="JAEPRD010000117">
    <property type="protein sequence ID" value="KAG2198076.1"/>
    <property type="molecule type" value="Genomic_DNA"/>
</dbReference>
<dbReference type="InterPro" id="IPR006626">
    <property type="entry name" value="PbH1"/>
</dbReference>
<keyword evidence="3" id="KW-0964">Secreted</keyword>
<dbReference type="InterPro" id="IPR011050">
    <property type="entry name" value="Pectin_lyase_fold/virulence"/>
</dbReference>
<feature type="chain" id="PRO_5034987219" description="Polygalacturonase" evidence="12">
    <location>
        <begin position="24"/>
        <end position="380"/>
    </location>
</feature>
<feature type="signal peptide" evidence="12">
    <location>
        <begin position="1"/>
        <end position="23"/>
    </location>
</feature>
<evidence type="ECO:0000256" key="7">
    <source>
        <dbReference type="ARBA" id="ARBA00023157"/>
    </source>
</evidence>
<evidence type="ECO:0000313" key="14">
    <source>
        <dbReference type="Proteomes" id="UP000603453"/>
    </source>
</evidence>
<evidence type="ECO:0000256" key="10">
    <source>
        <dbReference type="ARBA" id="ARBA00023316"/>
    </source>
</evidence>
<evidence type="ECO:0000256" key="6">
    <source>
        <dbReference type="ARBA" id="ARBA00022801"/>
    </source>
</evidence>
<evidence type="ECO:0000256" key="2">
    <source>
        <dbReference type="ARBA" id="ARBA00008834"/>
    </source>
</evidence>
<evidence type="ECO:0000256" key="3">
    <source>
        <dbReference type="ARBA" id="ARBA00022525"/>
    </source>
</evidence>
<dbReference type="GO" id="GO:0005576">
    <property type="term" value="C:extracellular region"/>
    <property type="evidence" value="ECO:0007669"/>
    <property type="project" value="UniProtKB-SubCell"/>
</dbReference>
<proteinExistence type="inferred from homology"/>
<dbReference type="GO" id="GO:0071555">
    <property type="term" value="P:cell wall organization"/>
    <property type="evidence" value="ECO:0007669"/>
    <property type="project" value="UniProtKB-KW"/>
</dbReference>
<comment type="caution">
    <text evidence="13">The sequence shown here is derived from an EMBL/GenBank/DDBJ whole genome shotgun (WGS) entry which is preliminary data.</text>
</comment>
<keyword evidence="7" id="KW-1015">Disulfide bond</keyword>
<comment type="similarity">
    <text evidence="2 11">Belongs to the glycosyl hydrolase 28 family.</text>
</comment>
<evidence type="ECO:0000256" key="8">
    <source>
        <dbReference type="ARBA" id="ARBA00023180"/>
    </source>
</evidence>
<keyword evidence="4 12" id="KW-0732">Signal</keyword>
<dbReference type="InterPro" id="IPR012334">
    <property type="entry name" value="Pectin_lyas_fold"/>
</dbReference>